<gene>
    <name evidence="1" type="ORF">YC6258_01314</name>
</gene>
<evidence type="ECO:0000313" key="1">
    <source>
        <dbReference type="EMBL" id="AJQ93362.1"/>
    </source>
</evidence>
<dbReference type="AlphaFoldDB" id="A0A0C5VFM5"/>
<dbReference type="KEGG" id="gsn:YC6258_01314"/>
<sequence length="60" mass="7247">MTYQVKKRILILIDDSNTPTFQSIDYIFITASQNFQKIYNRKFTLYENLESLKQIDPHNF</sequence>
<reference evidence="1 2" key="1">
    <citation type="submission" date="2014-01" db="EMBL/GenBank/DDBJ databases">
        <title>Full genme sequencing of cellulolytic bacterium Gynuella sunshinyii YC6258T gen. nov., sp. nov.</title>
        <authorList>
            <person name="Khan H."/>
            <person name="Chung E.J."/>
            <person name="Chung Y.R."/>
        </authorList>
    </citation>
    <scope>NUCLEOTIDE SEQUENCE [LARGE SCALE GENOMIC DNA]</scope>
    <source>
        <strain evidence="1 2">YC6258</strain>
    </source>
</reference>
<organism evidence="1 2">
    <name type="scientific">Gynuella sunshinyii YC6258</name>
    <dbReference type="NCBI Taxonomy" id="1445510"/>
    <lineage>
        <taxon>Bacteria</taxon>
        <taxon>Pseudomonadati</taxon>
        <taxon>Pseudomonadota</taxon>
        <taxon>Gammaproteobacteria</taxon>
        <taxon>Oceanospirillales</taxon>
        <taxon>Saccharospirillaceae</taxon>
        <taxon>Gynuella</taxon>
    </lineage>
</organism>
<dbReference type="HOGENOM" id="CLU_2935056_0_0_6"/>
<protein>
    <submittedName>
        <fullName evidence="1">Uncharacterized protein</fullName>
    </submittedName>
</protein>
<evidence type="ECO:0000313" key="2">
    <source>
        <dbReference type="Proteomes" id="UP000032266"/>
    </source>
</evidence>
<dbReference type="Proteomes" id="UP000032266">
    <property type="component" value="Chromosome"/>
</dbReference>
<accession>A0A0C5VFM5</accession>
<keyword evidence="2" id="KW-1185">Reference proteome</keyword>
<proteinExistence type="predicted"/>
<dbReference type="EMBL" id="CP007142">
    <property type="protein sequence ID" value="AJQ93362.1"/>
    <property type="molecule type" value="Genomic_DNA"/>
</dbReference>
<name>A0A0C5VFM5_9GAMM</name>